<name>A0ABR2KWN7_9EUKA</name>
<organism evidence="1 2">
    <name type="scientific">Tritrichomonas musculus</name>
    <dbReference type="NCBI Taxonomy" id="1915356"/>
    <lineage>
        <taxon>Eukaryota</taxon>
        <taxon>Metamonada</taxon>
        <taxon>Parabasalia</taxon>
        <taxon>Tritrichomonadida</taxon>
        <taxon>Tritrichomonadidae</taxon>
        <taxon>Tritrichomonas</taxon>
    </lineage>
</organism>
<proteinExistence type="predicted"/>
<evidence type="ECO:0000313" key="1">
    <source>
        <dbReference type="EMBL" id="KAK8895541.1"/>
    </source>
</evidence>
<dbReference type="EMBL" id="JAPFFF010000003">
    <property type="protein sequence ID" value="KAK8895541.1"/>
    <property type="molecule type" value="Genomic_DNA"/>
</dbReference>
<dbReference type="Proteomes" id="UP001470230">
    <property type="component" value="Unassembled WGS sequence"/>
</dbReference>
<accession>A0ABR2KWN7</accession>
<gene>
    <name evidence="1" type="ORF">M9Y10_024009</name>
</gene>
<keyword evidence="2" id="KW-1185">Reference proteome</keyword>
<reference evidence="1 2" key="1">
    <citation type="submission" date="2024-04" db="EMBL/GenBank/DDBJ databases">
        <title>Tritrichomonas musculus Genome.</title>
        <authorList>
            <person name="Alves-Ferreira E."/>
            <person name="Grigg M."/>
            <person name="Lorenzi H."/>
            <person name="Galac M."/>
        </authorList>
    </citation>
    <scope>NUCLEOTIDE SEQUENCE [LARGE SCALE GENOMIC DNA]</scope>
    <source>
        <strain evidence="1 2">EAF2021</strain>
    </source>
</reference>
<evidence type="ECO:0000313" key="2">
    <source>
        <dbReference type="Proteomes" id="UP001470230"/>
    </source>
</evidence>
<sequence>MNVTDLSVTYNNGYLNVNASFPSSFAISLMVVCFLSPLSSNNTDAELGNIETFLCNDSYYPQNSIWSRYSSIQDFNYVQNTTNCVRSSYKTQMNFRFDNDIGSPWVAFLNSSGVVRGPKSGVIANYTEKKYSFQFVNQLIQNVKADWDKRNISSGTIHAMLPDLLLHKTQCIDEEIVIEENHTIYENLGPDPRNPLDATRNRGIYPKCSSNNCFGNQFTSKFNGQVYRIHDNIFRAHLMIQLAESVMNHRC</sequence>
<protein>
    <submittedName>
        <fullName evidence="1">Uncharacterized protein</fullName>
    </submittedName>
</protein>
<comment type="caution">
    <text evidence="1">The sequence shown here is derived from an EMBL/GenBank/DDBJ whole genome shotgun (WGS) entry which is preliminary data.</text>
</comment>